<evidence type="ECO:0000256" key="2">
    <source>
        <dbReference type="SAM" id="Phobius"/>
    </source>
</evidence>
<dbReference type="SMART" id="SM00028">
    <property type="entry name" value="TPR"/>
    <property type="match status" value="4"/>
</dbReference>
<keyword evidence="2" id="KW-0472">Membrane</keyword>
<dbReference type="AlphaFoldDB" id="A0A1W1Y038"/>
<name>A0A1W1Y038_9CLOT</name>
<dbReference type="PROSITE" id="PS50005">
    <property type="entry name" value="TPR"/>
    <property type="match status" value="2"/>
</dbReference>
<keyword evidence="2" id="KW-1133">Transmembrane helix</keyword>
<evidence type="ECO:0000313" key="3">
    <source>
        <dbReference type="EMBL" id="SMC29108.1"/>
    </source>
</evidence>
<dbReference type="OrthoDB" id="369370at2"/>
<dbReference type="PANTHER" id="PTHR12558">
    <property type="entry name" value="CELL DIVISION CYCLE 16,23,27"/>
    <property type="match status" value="1"/>
</dbReference>
<gene>
    <name evidence="3" type="ORF">SAMN02745134_03778</name>
</gene>
<dbReference type="STRING" id="1121291.SAMN02745134_03778"/>
<keyword evidence="4" id="KW-1185">Reference proteome</keyword>
<feature type="transmembrane region" description="Helical" evidence="2">
    <location>
        <begin position="328"/>
        <end position="347"/>
    </location>
</feature>
<dbReference type="SUPFAM" id="SSF81901">
    <property type="entry name" value="HCP-like"/>
    <property type="match status" value="1"/>
</dbReference>
<reference evidence="3 4" key="1">
    <citation type="submission" date="2017-04" db="EMBL/GenBank/DDBJ databases">
        <authorList>
            <person name="Afonso C.L."/>
            <person name="Miller P.J."/>
            <person name="Scott M.A."/>
            <person name="Spackman E."/>
            <person name="Goraichik I."/>
            <person name="Dimitrov K.M."/>
            <person name="Suarez D.L."/>
            <person name="Swayne D.E."/>
        </authorList>
    </citation>
    <scope>NUCLEOTIDE SEQUENCE [LARGE SCALE GENOMIC DNA]</scope>
    <source>
        <strain evidence="3 4">DSM 12555</strain>
    </source>
</reference>
<evidence type="ECO:0000313" key="4">
    <source>
        <dbReference type="Proteomes" id="UP000192468"/>
    </source>
</evidence>
<dbReference type="Pfam" id="PF12895">
    <property type="entry name" value="ANAPC3"/>
    <property type="match status" value="1"/>
</dbReference>
<accession>A0A1W1Y038</accession>
<dbReference type="Gene3D" id="1.25.40.10">
    <property type="entry name" value="Tetratricopeptide repeat domain"/>
    <property type="match status" value="1"/>
</dbReference>
<evidence type="ECO:0000256" key="1">
    <source>
        <dbReference type="PROSITE-ProRule" id="PRU00339"/>
    </source>
</evidence>
<proteinExistence type="predicted"/>
<organism evidence="3 4">
    <name type="scientific">Clostridium acidisoli DSM 12555</name>
    <dbReference type="NCBI Taxonomy" id="1121291"/>
    <lineage>
        <taxon>Bacteria</taxon>
        <taxon>Bacillati</taxon>
        <taxon>Bacillota</taxon>
        <taxon>Clostridia</taxon>
        <taxon>Eubacteriales</taxon>
        <taxon>Clostridiaceae</taxon>
        <taxon>Clostridium</taxon>
    </lineage>
</organism>
<dbReference type="EMBL" id="FWXH01000036">
    <property type="protein sequence ID" value="SMC29108.1"/>
    <property type="molecule type" value="Genomic_DNA"/>
</dbReference>
<dbReference type="Proteomes" id="UP000192468">
    <property type="component" value="Unassembled WGS sequence"/>
</dbReference>
<keyword evidence="2" id="KW-0812">Transmembrane</keyword>
<dbReference type="InterPro" id="IPR011990">
    <property type="entry name" value="TPR-like_helical_dom_sf"/>
</dbReference>
<keyword evidence="1" id="KW-0802">TPR repeat</keyword>
<sequence length="468" mass="54007">MIFLLCIVIAIIILSIIGKMLYSNFLLFNGINFLNKGDNIKAIDIFSKLSYSHVKYYKSLAYSSRATARLNIGMYKESFDDLLKSLNLMKVPEGNLVSVARLLGMFKEYDIAIKYISKANELKPKSSTINFYLGRIYYQKGEYEKAIEIFNTTLQYDSVKNIKSQIYSSLAESYFKLKDFDKATSYIFKSFDFNTQNSNAHRAYANLLKLQGNLLKAKDEAIKAIEISSNQYIPYRILAEINLIEENYTDFYTNFRKYLKRKPLSEEFDYESINDSIYDKVRNHDQFKILIENNTKETIALLNNLKIGIFDDNKLLGDHNNKKNNNKIILIATSILIILIALILNLYSTKSNGIKTVSGMDRVYAVYNLDKNKVIKNSNKYNVIWQTTNVKAGEKINFKIEGQKLNINKILAVQKYGDILAGSDVSVNNHIGIDSFKTTNNKINVYVFIEPKNETNIYEYDYTLTEYN</sequence>
<dbReference type="RefSeq" id="WP_084117753.1">
    <property type="nucleotide sequence ID" value="NZ_FWXH01000036.1"/>
</dbReference>
<dbReference type="PANTHER" id="PTHR12558:SF13">
    <property type="entry name" value="CELL DIVISION CYCLE PROTEIN 27 HOMOLOG"/>
    <property type="match status" value="1"/>
</dbReference>
<protein>
    <submittedName>
        <fullName evidence="3">Tetratricopeptide repeat-containing protein</fullName>
    </submittedName>
</protein>
<feature type="repeat" description="TPR" evidence="1">
    <location>
        <begin position="164"/>
        <end position="197"/>
    </location>
</feature>
<dbReference type="InterPro" id="IPR019734">
    <property type="entry name" value="TPR_rpt"/>
</dbReference>
<feature type="repeat" description="TPR" evidence="1">
    <location>
        <begin position="127"/>
        <end position="160"/>
    </location>
</feature>